<protein>
    <submittedName>
        <fullName evidence="2">Uncharacterized protein</fullName>
    </submittedName>
</protein>
<keyword evidence="1" id="KW-0472">Membrane</keyword>
<dbReference type="EMBL" id="JAZHXI010000018">
    <property type="protein sequence ID" value="KAL2061638.1"/>
    <property type="molecule type" value="Genomic_DNA"/>
</dbReference>
<organism evidence="2 3">
    <name type="scientific">Oculimacula yallundae</name>
    <dbReference type="NCBI Taxonomy" id="86028"/>
    <lineage>
        <taxon>Eukaryota</taxon>
        <taxon>Fungi</taxon>
        <taxon>Dikarya</taxon>
        <taxon>Ascomycota</taxon>
        <taxon>Pezizomycotina</taxon>
        <taxon>Leotiomycetes</taxon>
        <taxon>Helotiales</taxon>
        <taxon>Ploettnerulaceae</taxon>
        <taxon>Oculimacula</taxon>
    </lineage>
</organism>
<keyword evidence="1" id="KW-1133">Transmembrane helix</keyword>
<gene>
    <name evidence="2" type="ORF">VTL71DRAFT_7015</name>
</gene>
<comment type="caution">
    <text evidence="2">The sequence shown here is derived from an EMBL/GenBank/DDBJ whole genome shotgun (WGS) entry which is preliminary data.</text>
</comment>
<keyword evidence="3" id="KW-1185">Reference proteome</keyword>
<sequence>MSFLTAFRNLTPRTRIMVGAGFLAWGTLGLYITDKAESRFGLQASEGDKEALGRVVPSVHVVERER</sequence>
<keyword evidence="1" id="KW-0812">Transmembrane</keyword>
<reference evidence="2 3" key="1">
    <citation type="journal article" date="2024" name="Commun. Biol.">
        <title>Comparative genomic analysis of thermophilic fungi reveals convergent evolutionary adaptations and gene losses.</title>
        <authorList>
            <person name="Steindorff A.S."/>
            <person name="Aguilar-Pontes M.V."/>
            <person name="Robinson A.J."/>
            <person name="Andreopoulos B."/>
            <person name="LaButti K."/>
            <person name="Kuo A."/>
            <person name="Mondo S."/>
            <person name="Riley R."/>
            <person name="Otillar R."/>
            <person name="Haridas S."/>
            <person name="Lipzen A."/>
            <person name="Grimwood J."/>
            <person name="Schmutz J."/>
            <person name="Clum A."/>
            <person name="Reid I.D."/>
            <person name="Moisan M.C."/>
            <person name="Butler G."/>
            <person name="Nguyen T.T.M."/>
            <person name="Dewar K."/>
            <person name="Conant G."/>
            <person name="Drula E."/>
            <person name="Henrissat B."/>
            <person name="Hansel C."/>
            <person name="Singer S."/>
            <person name="Hutchinson M.I."/>
            <person name="de Vries R.P."/>
            <person name="Natvig D.O."/>
            <person name="Powell A.J."/>
            <person name="Tsang A."/>
            <person name="Grigoriev I.V."/>
        </authorList>
    </citation>
    <scope>NUCLEOTIDE SEQUENCE [LARGE SCALE GENOMIC DNA]</scope>
    <source>
        <strain evidence="2 3">CBS 494.80</strain>
    </source>
</reference>
<name>A0ABR4BVJ4_9HELO</name>
<evidence type="ECO:0000313" key="3">
    <source>
        <dbReference type="Proteomes" id="UP001595075"/>
    </source>
</evidence>
<evidence type="ECO:0000256" key="1">
    <source>
        <dbReference type="SAM" id="Phobius"/>
    </source>
</evidence>
<accession>A0ABR4BVJ4</accession>
<proteinExistence type="predicted"/>
<feature type="transmembrane region" description="Helical" evidence="1">
    <location>
        <begin position="16"/>
        <end position="33"/>
    </location>
</feature>
<evidence type="ECO:0000313" key="2">
    <source>
        <dbReference type="EMBL" id="KAL2061638.1"/>
    </source>
</evidence>
<dbReference type="Proteomes" id="UP001595075">
    <property type="component" value="Unassembled WGS sequence"/>
</dbReference>